<sequence length="310" mass="33735">MTRGKGVIYALGMVLLSVAVVFVVRLMLSSSPGKVVGETAKSGDLRVGVEDALVSVMGDVVPVFSRQYPDAAIALETGSFEELFNSMNDRSLRAMLVRGELMNREAALLDSNDVAYRLEPVARDAIVCIVNAANPLPSLSVEELADIYTAKRSEWGSNVPESGAIRPYLNSNDSRLQLRFLALAAPAEEHLTAWHAGSDREVAEFVSVEKGAVGIVTLSGLKGLMASEELSSLLRVVPLMLRKGGVPVKPSRHSVYQGSYPLGYIVYFMYRKQEALPAGFGAWLGKEGQKYIEQSGLTPYRQKVRVINLK</sequence>
<dbReference type="PANTHER" id="PTHR30570">
    <property type="entry name" value="PERIPLASMIC PHOSPHATE BINDING COMPONENT OF PHOSPHATE ABC TRANSPORTER"/>
    <property type="match status" value="1"/>
</dbReference>
<dbReference type="SUPFAM" id="SSF53850">
    <property type="entry name" value="Periplasmic binding protein-like II"/>
    <property type="match status" value="1"/>
</dbReference>
<dbReference type="HOGENOM" id="CLU_061152_0_0_10"/>
<dbReference type="PANTHER" id="PTHR30570:SF1">
    <property type="entry name" value="PHOSPHATE-BINDING PROTEIN PSTS"/>
    <property type="match status" value="1"/>
</dbReference>
<dbReference type="KEGG" id="cpb:Cphamn1_1338"/>
<gene>
    <name evidence="4" type="ordered locus">Cphamn1_1338</name>
</gene>
<dbReference type="InterPro" id="IPR050811">
    <property type="entry name" value="Phosphate_ABC_transporter"/>
</dbReference>
<reference evidence="4" key="1">
    <citation type="submission" date="2008-06" db="EMBL/GenBank/DDBJ databases">
        <title>Complete sequence of Chlorobium phaeobacteroides BS1.</title>
        <authorList>
            <consortium name="US DOE Joint Genome Institute"/>
            <person name="Lucas S."/>
            <person name="Copeland A."/>
            <person name="Lapidus A."/>
            <person name="Glavina del Rio T."/>
            <person name="Dalin E."/>
            <person name="Tice H."/>
            <person name="Bruce D."/>
            <person name="Goodwin L."/>
            <person name="Pitluck S."/>
            <person name="Schmutz J."/>
            <person name="Larimer F."/>
            <person name="Land M."/>
            <person name="Hauser L."/>
            <person name="Kyrpides N."/>
            <person name="Ovchinnikova G."/>
            <person name="Li T."/>
            <person name="Liu Z."/>
            <person name="Zhao F."/>
            <person name="Overmann J."/>
            <person name="Bryant D.A."/>
            <person name="Richardson P."/>
        </authorList>
    </citation>
    <scope>NUCLEOTIDE SEQUENCE [LARGE SCALE GENOMIC DNA]</scope>
    <source>
        <strain evidence="4">BS1</strain>
    </source>
</reference>
<feature type="transmembrane region" description="Helical" evidence="2">
    <location>
        <begin position="7"/>
        <end position="28"/>
    </location>
</feature>
<dbReference type="InterPro" id="IPR024370">
    <property type="entry name" value="PBP_domain"/>
</dbReference>
<keyword evidence="2" id="KW-0472">Membrane</keyword>
<evidence type="ECO:0000256" key="1">
    <source>
        <dbReference type="ARBA" id="ARBA00022729"/>
    </source>
</evidence>
<feature type="domain" description="PBP" evidence="3">
    <location>
        <begin position="37"/>
        <end position="284"/>
    </location>
</feature>
<dbReference type="AlphaFoldDB" id="B3EJ68"/>
<keyword evidence="2" id="KW-1133">Transmembrane helix</keyword>
<name>B3EJ68_CHLPB</name>
<dbReference type="EMBL" id="CP001101">
    <property type="protein sequence ID" value="ACE04268.1"/>
    <property type="molecule type" value="Genomic_DNA"/>
</dbReference>
<dbReference type="eggNOG" id="COG0226">
    <property type="taxonomic scope" value="Bacteria"/>
</dbReference>
<keyword evidence="1" id="KW-0732">Signal</keyword>
<dbReference type="Gene3D" id="3.40.190.10">
    <property type="entry name" value="Periplasmic binding protein-like II"/>
    <property type="match status" value="2"/>
</dbReference>
<evidence type="ECO:0000259" key="3">
    <source>
        <dbReference type="Pfam" id="PF12849"/>
    </source>
</evidence>
<proteinExistence type="predicted"/>
<dbReference type="Pfam" id="PF12849">
    <property type="entry name" value="PBP_like_2"/>
    <property type="match status" value="1"/>
</dbReference>
<accession>B3EJ68</accession>
<organism evidence="4">
    <name type="scientific">Chlorobium phaeobacteroides (strain BS1)</name>
    <dbReference type="NCBI Taxonomy" id="331678"/>
    <lineage>
        <taxon>Bacteria</taxon>
        <taxon>Pseudomonadati</taxon>
        <taxon>Chlorobiota</taxon>
        <taxon>Chlorobiia</taxon>
        <taxon>Chlorobiales</taxon>
        <taxon>Chlorobiaceae</taxon>
        <taxon>Chlorobium/Pelodictyon group</taxon>
        <taxon>Chlorobium</taxon>
    </lineage>
</organism>
<dbReference type="STRING" id="331678.Cphamn1_1338"/>
<dbReference type="OrthoDB" id="596930at2"/>
<keyword evidence="2" id="KW-0812">Transmembrane</keyword>
<protein>
    <submittedName>
        <fullName evidence="4">Phosphate-binding protein, putative</fullName>
    </submittedName>
</protein>
<evidence type="ECO:0000313" key="4">
    <source>
        <dbReference type="EMBL" id="ACE04268.1"/>
    </source>
</evidence>
<evidence type="ECO:0000256" key="2">
    <source>
        <dbReference type="SAM" id="Phobius"/>
    </source>
</evidence>